<dbReference type="Pfam" id="PF01613">
    <property type="entry name" value="Flavin_Reduct"/>
    <property type="match status" value="1"/>
</dbReference>
<dbReference type="Gene3D" id="2.30.110.10">
    <property type="entry name" value="Electron Transport, Fmn-binding Protein, Chain A"/>
    <property type="match status" value="1"/>
</dbReference>
<dbReference type="STRING" id="67356.AQJ84_23200"/>
<evidence type="ECO:0000313" key="4">
    <source>
        <dbReference type="Proteomes" id="UP000037251"/>
    </source>
</evidence>
<comment type="caution">
    <text evidence="3">The sequence shown here is derived from an EMBL/GenBank/DDBJ whole genome shotgun (WGS) entry which is preliminary data.</text>
</comment>
<keyword evidence="4" id="KW-1185">Reference proteome</keyword>
<feature type="domain" description="Flavin reductase like" evidence="2">
    <location>
        <begin position="7"/>
        <end position="157"/>
    </location>
</feature>
<keyword evidence="1" id="KW-0560">Oxidoreductase</keyword>
<name>A0A0L8LGR8_9ACTN</name>
<dbReference type="PATRIC" id="fig|67356.5.peg.2480"/>
<dbReference type="SUPFAM" id="SSF50475">
    <property type="entry name" value="FMN-binding split barrel"/>
    <property type="match status" value="1"/>
</dbReference>
<sequence length="179" mass="18787">MLLRQAGRSFATGVTVTSTIVDGTPHATTINSFATVSLDPALVMVSVKRGSRLESLITEGSPLGITVLAAQQRDAAVHFAETDRPPGKEQFEGHPWEPGTYTGAPLLEGGSAWIECVVQTVVEAGDHSVVLARPVSFTASEKCGTDPLVFHGGDFTTRGEPIASAVAVQVGSQEPDHEH</sequence>
<reference evidence="4" key="1">
    <citation type="submission" date="2015-07" db="EMBL/GenBank/DDBJ databases">
        <authorList>
            <person name="Ju K.-S."/>
            <person name="Doroghazi J.R."/>
            <person name="Metcalf W.W."/>
        </authorList>
    </citation>
    <scope>NUCLEOTIDE SEQUENCE [LARGE SCALE GENOMIC DNA]</scope>
    <source>
        <strain evidence="4">NRRL 2290</strain>
    </source>
</reference>
<dbReference type="InterPro" id="IPR002563">
    <property type="entry name" value="Flavin_Rdtase-like_dom"/>
</dbReference>
<dbReference type="PANTHER" id="PTHR30466:SF1">
    <property type="entry name" value="FMN REDUCTASE (NADH) RUTF"/>
    <property type="match status" value="1"/>
</dbReference>
<dbReference type="AlphaFoldDB" id="A0A0L8LGR8"/>
<dbReference type="Proteomes" id="UP000037251">
    <property type="component" value="Unassembled WGS sequence"/>
</dbReference>
<dbReference type="InterPro" id="IPR050268">
    <property type="entry name" value="NADH-dep_flavin_reductase"/>
</dbReference>
<evidence type="ECO:0000256" key="1">
    <source>
        <dbReference type="ARBA" id="ARBA00023002"/>
    </source>
</evidence>
<protein>
    <recommendedName>
        <fullName evidence="2">Flavin reductase like domain-containing protein</fullName>
    </recommendedName>
</protein>
<dbReference type="GO" id="GO:0010181">
    <property type="term" value="F:FMN binding"/>
    <property type="evidence" value="ECO:0007669"/>
    <property type="project" value="InterPro"/>
</dbReference>
<dbReference type="GO" id="GO:0042602">
    <property type="term" value="F:riboflavin reductase (NADPH) activity"/>
    <property type="evidence" value="ECO:0007669"/>
    <property type="project" value="TreeGrafter"/>
</dbReference>
<organism evidence="3 4">
    <name type="scientific">Streptomyces resistomycificus</name>
    <dbReference type="NCBI Taxonomy" id="67356"/>
    <lineage>
        <taxon>Bacteria</taxon>
        <taxon>Bacillati</taxon>
        <taxon>Actinomycetota</taxon>
        <taxon>Actinomycetes</taxon>
        <taxon>Kitasatosporales</taxon>
        <taxon>Streptomycetaceae</taxon>
        <taxon>Streptomyces</taxon>
        <taxon>Streptomyces aurantiacus group</taxon>
    </lineage>
</organism>
<dbReference type="eggNOG" id="COG2814">
    <property type="taxonomic scope" value="Bacteria"/>
</dbReference>
<accession>A0A0L8LGR8</accession>
<dbReference type="EMBL" id="LGUS01000116">
    <property type="protein sequence ID" value="KOG37261.1"/>
    <property type="molecule type" value="Genomic_DNA"/>
</dbReference>
<gene>
    <name evidence="3" type="ORF">ADK37_11480</name>
</gene>
<evidence type="ECO:0000259" key="2">
    <source>
        <dbReference type="SMART" id="SM00903"/>
    </source>
</evidence>
<dbReference type="eggNOG" id="COG1853">
    <property type="taxonomic scope" value="Bacteria"/>
</dbReference>
<dbReference type="SMART" id="SM00903">
    <property type="entry name" value="Flavin_Reduct"/>
    <property type="match status" value="1"/>
</dbReference>
<dbReference type="PANTHER" id="PTHR30466">
    <property type="entry name" value="FLAVIN REDUCTASE"/>
    <property type="match status" value="1"/>
</dbReference>
<proteinExistence type="predicted"/>
<dbReference type="InterPro" id="IPR012349">
    <property type="entry name" value="Split_barrel_FMN-bd"/>
</dbReference>
<evidence type="ECO:0000313" key="3">
    <source>
        <dbReference type="EMBL" id="KOG37261.1"/>
    </source>
</evidence>